<dbReference type="CDD" id="cd01066">
    <property type="entry name" value="APP_MetAP"/>
    <property type="match status" value="1"/>
</dbReference>
<sequence length="405" mass="43348">MDAMYVPQEFSARTPGGRDVLLKFEAGEFATRLAATRRRMRERGLDALIVFAQESHYWLTSYDTAGYVFFQAGLVLADDGSDTVLLTRTPDLRQANVASLYDDVRVWLNAENANPAEDLRAIMAEKGLAGKKVGVEYATYGLTGANARMVDKALDGFCVTEDASDIVRTGRLVKSAAELQHVRMAGKLADDAVRAAIGVTRAGIPDTVLSGAALTSMLSGGGDIPSGGPLVNSGPRALYGRGIGGPRKIEEQDQILVELAGSHCRYHVVIEHTLVTGKPDPRQLDMLSVAKDALDQIKDAARAGAALGTLDDIHRRVLDNAGFAKARYAACGYALGCTFKPTWMDVPPMIYSGNPLIMTPGMVFFVHIMIPDATTGLTAGVGQTFAITEGAPEVFSDLPVELYCC</sequence>
<evidence type="ECO:0000259" key="1">
    <source>
        <dbReference type="Pfam" id="PF00557"/>
    </source>
</evidence>
<dbReference type="InterPro" id="IPR050659">
    <property type="entry name" value="Peptidase_M24B"/>
</dbReference>
<dbReference type="Gene3D" id="3.40.350.10">
    <property type="entry name" value="Creatinase/prolidase N-terminal domain"/>
    <property type="match status" value="1"/>
</dbReference>
<dbReference type="Gene3D" id="3.90.230.10">
    <property type="entry name" value="Creatinase/methionine aminopeptidase superfamily"/>
    <property type="match status" value="1"/>
</dbReference>
<dbReference type="Pfam" id="PF01321">
    <property type="entry name" value="Creatinase_N"/>
    <property type="match status" value="1"/>
</dbReference>
<keyword evidence="4" id="KW-1185">Reference proteome</keyword>
<organism evidence="3 4">
    <name type="scientific">Neorhizobium alkalisoli</name>
    <dbReference type="NCBI Taxonomy" id="528178"/>
    <lineage>
        <taxon>Bacteria</taxon>
        <taxon>Pseudomonadati</taxon>
        <taxon>Pseudomonadota</taxon>
        <taxon>Alphaproteobacteria</taxon>
        <taxon>Hyphomicrobiales</taxon>
        <taxon>Rhizobiaceae</taxon>
        <taxon>Rhizobium/Agrobacterium group</taxon>
        <taxon>Neorhizobium</taxon>
    </lineage>
</organism>
<dbReference type="OrthoDB" id="9761809at2"/>
<dbReference type="InterPro" id="IPR036005">
    <property type="entry name" value="Creatinase/aminopeptidase-like"/>
</dbReference>
<accession>A0A561R7V9</accession>
<dbReference type="InterPro" id="IPR000587">
    <property type="entry name" value="Creatinase_N"/>
</dbReference>
<dbReference type="Pfam" id="PF00557">
    <property type="entry name" value="Peptidase_M24"/>
    <property type="match status" value="1"/>
</dbReference>
<dbReference type="RefSeq" id="WP_145632023.1">
    <property type="nucleotide sequence ID" value="NZ_VIWP01000001.1"/>
</dbReference>
<evidence type="ECO:0000259" key="2">
    <source>
        <dbReference type="Pfam" id="PF01321"/>
    </source>
</evidence>
<dbReference type="EMBL" id="VIWP01000001">
    <property type="protein sequence ID" value="TWF58685.1"/>
    <property type="molecule type" value="Genomic_DNA"/>
</dbReference>
<dbReference type="PANTHER" id="PTHR46112:SF2">
    <property type="entry name" value="XAA-PRO AMINOPEPTIDASE P-RELATED"/>
    <property type="match status" value="1"/>
</dbReference>
<comment type="caution">
    <text evidence="3">The sequence shown here is derived from an EMBL/GenBank/DDBJ whole genome shotgun (WGS) entry which is preliminary data.</text>
</comment>
<name>A0A561R7V9_9HYPH</name>
<reference evidence="3 4" key="1">
    <citation type="submission" date="2019-06" db="EMBL/GenBank/DDBJ databases">
        <title>Sorghum-associated microbial communities from plants grown in Nebraska, USA.</title>
        <authorList>
            <person name="Schachtman D."/>
        </authorList>
    </citation>
    <scope>NUCLEOTIDE SEQUENCE [LARGE SCALE GENOMIC DNA]</scope>
    <source>
        <strain evidence="3 4">1225</strain>
    </source>
</reference>
<dbReference type="PANTHER" id="PTHR46112">
    <property type="entry name" value="AMINOPEPTIDASE"/>
    <property type="match status" value="1"/>
</dbReference>
<gene>
    <name evidence="3" type="ORF">FHW37_101489</name>
</gene>
<dbReference type="SUPFAM" id="SSF53092">
    <property type="entry name" value="Creatinase/prolidase N-terminal domain"/>
    <property type="match status" value="1"/>
</dbReference>
<dbReference type="Proteomes" id="UP000320653">
    <property type="component" value="Unassembled WGS sequence"/>
</dbReference>
<dbReference type="SUPFAM" id="SSF55920">
    <property type="entry name" value="Creatinase/aminopeptidase"/>
    <property type="match status" value="1"/>
</dbReference>
<evidence type="ECO:0000313" key="4">
    <source>
        <dbReference type="Proteomes" id="UP000320653"/>
    </source>
</evidence>
<protein>
    <submittedName>
        <fullName evidence="3">Xaa-Pro dipeptidase</fullName>
    </submittedName>
</protein>
<dbReference type="InterPro" id="IPR029149">
    <property type="entry name" value="Creatin/AminoP/Spt16_N"/>
</dbReference>
<evidence type="ECO:0000313" key="3">
    <source>
        <dbReference type="EMBL" id="TWF58685.1"/>
    </source>
</evidence>
<dbReference type="InterPro" id="IPR000994">
    <property type="entry name" value="Pept_M24"/>
</dbReference>
<feature type="domain" description="Creatinase N-terminal" evidence="2">
    <location>
        <begin position="32"/>
        <end position="173"/>
    </location>
</feature>
<dbReference type="AlphaFoldDB" id="A0A561R7V9"/>
<proteinExistence type="predicted"/>
<feature type="domain" description="Peptidase M24" evidence="1">
    <location>
        <begin position="181"/>
        <end position="389"/>
    </location>
</feature>